<keyword evidence="9 19" id="KW-0418">Kinase</keyword>
<organism evidence="19 20">
    <name type="scientific">Rhynchospora pubera</name>
    <dbReference type="NCBI Taxonomy" id="906938"/>
    <lineage>
        <taxon>Eukaryota</taxon>
        <taxon>Viridiplantae</taxon>
        <taxon>Streptophyta</taxon>
        <taxon>Embryophyta</taxon>
        <taxon>Tracheophyta</taxon>
        <taxon>Spermatophyta</taxon>
        <taxon>Magnoliopsida</taxon>
        <taxon>Liliopsida</taxon>
        <taxon>Poales</taxon>
        <taxon>Cyperaceae</taxon>
        <taxon>Cyperoideae</taxon>
        <taxon>Rhynchosporeae</taxon>
        <taxon>Rhynchospora</taxon>
    </lineage>
</organism>
<dbReference type="InterPro" id="IPR017441">
    <property type="entry name" value="Protein_kinase_ATP_BS"/>
</dbReference>
<keyword evidence="20" id="KW-1185">Reference proteome</keyword>
<dbReference type="Proteomes" id="UP001140206">
    <property type="component" value="Chromosome 1"/>
</dbReference>
<dbReference type="EMBL" id="JAMFTS010000001">
    <property type="protein sequence ID" value="KAJ4804951.1"/>
    <property type="molecule type" value="Genomic_DNA"/>
</dbReference>
<evidence type="ECO:0000259" key="18">
    <source>
        <dbReference type="PROSITE" id="PS50011"/>
    </source>
</evidence>
<feature type="compositionally biased region" description="Acidic residues" evidence="17">
    <location>
        <begin position="446"/>
        <end position="463"/>
    </location>
</feature>
<dbReference type="PANTHER" id="PTHR47985">
    <property type="entry name" value="OS07G0668900 PROTEIN"/>
    <property type="match status" value="1"/>
</dbReference>
<evidence type="ECO:0000256" key="17">
    <source>
        <dbReference type="SAM" id="MobiDB-lite"/>
    </source>
</evidence>
<evidence type="ECO:0000256" key="11">
    <source>
        <dbReference type="ARBA" id="ARBA00022989"/>
    </source>
</evidence>
<reference evidence="19" key="1">
    <citation type="submission" date="2022-08" db="EMBL/GenBank/DDBJ databases">
        <authorList>
            <person name="Marques A."/>
        </authorList>
    </citation>
    <scope>NUCLEOTIDE SEQUENCE</scope>
    <source>
        <strain evidence="19">RhyPub2mFocal</strain>
        <tissue evidence="19">Leaves</tissue>
    </source>
</reference>
<evidence type="ECO:0000256" key="8">
    <source>
        <dbReference type="ARBA" id="ARBA00022741"/>
    </source>
</evidence>
<dbReference type="GO" id="GO:0005524">
    <property type="term" value="F:ATP binding"/>
    <property type="evidence" value="ECO:0007669"/>
    <property type="project" value="UniProtKB-UniRule"/>
</dbReference>
<name>A0AAV8GM26_9POAL</name>
<evidence type="ECO:0000256" key="10">
    <source>
        <dbReference type="ARBA" id="ARBA00022840"/>
    </source>
</evidence>
<dbReference type="SUPFAM" id="SSF56112">
    <property type="entry name" value="Protein kinase-like (PK-like)"/>
    <property type="match status" value="1"/>
</dbReference>
<evidence type="ECO:0000256" key="4">
    <source>
        <dbReference type="ARBA" id="ARBA00022475"/>
    </source>
</evidence>
<comment type="subcellular location">
    <subcellularLocation>
        <location evidence="1">Cell membrane</location>
        <topology evidence="1">Single-pass membrane protein</topology>
    </subcellularLocation>
</comment>
<evidence type="ECO:0000256" key="6">
    <source>
        <dbReference type="ARBA" id="ARBA00022679"/>
    </source>
</evidence>
<evidence type="ECO:0000256" key="15">
    <source>
        <dbReference type="PROSITE-ProRule" id="PRU10141"/>
    </source>
</evidence>
<dbReference type="InterPro" id="IPR001245">
    <property type="entry name" value="Ser-Thr/Tyr_kinase_cat_dom"/>
</dbReference>
<dbReference type="PROSITE" id="PS00107">
    <property type="entry name" value="PROTEIN_KINASE_ATP"/>
    <property type="match status" value="1"/>
</dbReference>
<dbReference type="Pfam" id="PF07714">
    <property type="entry name" value="PK_Tyr_Ser-Thr"/>
    <property type="match status" value="1"/>
</dbReference>
<dbReference type="InterPro" id="IPR011009">
    <property type="entry name" value="Kinase-like_dom_sf"/>
</dbReference>
<gene>
    <name evidence="19" type="ORF">LUZ62_017517</name>
</gene>
<dbReference type="SMART" id="SM00220">
    <property type="entry name" value="S_TKc"/>
    <property type="match status" value="1"/>
</dbReference>
<feature type="region of interest" description="Disordered" evidence="17">
    <location>
        <begin position="407"/>
        <end position="475"/>
    </location>
</feature>
<evidence type="ECO:0000256" key="9">
    <source>
        <dbReference type="ARBA" id="ARBA00022777"/>
    </source>
</evidence>
<dbReference type="PROSITE" id="PS00108">
    <property type="entry name" value="PROTEIN_KINASE_ST"/>
    <property type="match status" value="1"/>
</dbReference>
<comment type="caution">
    <text evidence="19">The sequence shown here is derived from an EMBL/GenBank/DDBJ whole genome shotgun (WGS) entry which is preliminary data.</text>
</comment>
<keyword evidence="4" id="KW-1003">Cell membrane</keyword>
<keyword evidence="12" id="KW-0472">Membrane</keyword>
<dbReference type="EC" id="2.7.11.1" evidence="3"/>
<comment type="similarity">
    <text evidence="2">Belongs to the protein kinase superfamily. Ser/Thr protein kinase family.</text>
</comment>
<dbReference type="FunFam" id="3.30.200.20:FF:000542">
    <property type="entry name" value="Receptor-like serine/threonine-protein kinase At4g25390"/>
    <property type="match status" value="1"/>
</dbReference>
<dbReference type="InterPro" id="IPR000719">
    <property type="entry name" value="Prot_kinase_dom"/>
</dbReference>
<evidence type="ECO:0000313" key="20">
    <source>
        <dbReference type="Proteomes" id="UP001140206"/>
    </source>
</evidence>
<dbReference type="PANTHER" id="PTHR47985:SF63">
    <property type="entry name" value="OS05G0463000 PROTEIN"/>
    <property type="match status" value="1"/>
</dbReference>
<evidence type="ECO:0000256" key="2">
    <source>
        <dbReference type="ARBA" id="ARBA00008684"/>
    </source>
</evidence>
<dbReference type="GO" id="GO:0005886">
    <property type="term" value="C:plasma membrane"/>
    <property type="evidence" value="ECO:0007669"/>
    <property type="project" value="UniProtKB-SubCell"/>
</dbReference>
<comment type="catalytic activity">
    <reaction evidence="14">
        <text>L-seryl-[protein] + ATP = O-phospho-L-seryl-[protein] + ADP + H(+)</text>
        <dbReference type="Rhea" id="RHEA:17989"/>
        <dbReference type="Rhea" id="RHEA-COMP:9863"/>
        <dbReference type="Rhea" id="RHEA-COMP:11604"/>
        <dbReference type="ChEBI" id="CHEBI:15378"/>
        <dbReference type="ChEBI" id="CHEBI:29999"/>
        <dbReference type="ChEBI" id="CHEBI:30616"/>
        <dbReference type="ChEBI" id="CHEBI:83421"/>
        <dbReference type="ChEBI" id="CHEBI:456216"/>
        <dbReference type="EC" id="2.7.11.1"/>
    </reaction>
</comment>
<dbReference type="Gene3D" id="1.10.510.10">
    <property type="entry name" value="Transferase(Phosphotransferase) domain 1"/>
    <property type="match status" value="1"/>
</dbReference>
<dbReference type="AlphaFoldDB" id="A0AAV8GM26"/>
<evidence type="ECO:0000256" key="12">
    <source>
        <dbReference type="ARBA" id="ARBA00023136"/>
    </source>
</evidence>
<keyword evidence="8 15" id="KW-0547">Nucleotide-binding</keyword>
<keyword evidence="5 16" id="KW-0723">Serine/threonine-protein kinase</keyword>
<dbReference type="CDD" id="cd14066">
    <property type="entry name" value="STKc_IRAK"/>
    <property type="match status" value="1"/>
</dbReference>
<keyword evidence="11" id="KW-1133">Transmembrane helix</keyword>
<proteinExistence type="inferred from homology"/>
<dbReference type="PROSITE" id="PS50011">
    <property type="entry name" value="PROTEIN_KINASE_DOM"/>
    <property type="match status" value="1"/>
</dbReference>
<accession>A0AAV8GM26</accession>
<evidence type="ECO:0000313" key="19">
    <source>
        <dbReference type="EMBL" id="KAJ4804951.1"/>
    </source>
</evidence>
<feature type="binding site" evidence="15">
    <location>
        <position position="103"/>
    </location>
    <ligand>
        <name>ATP</name>
        <dbReference type="ChEBI" id="CHEBI:30616"/>
    </ligand>
</feature>
<keyword evidence="6" id="KW-0808">Transferase</keyword>
<evidence type="ECO:0000256" key="7">
    <source>
        <dbReference type="ARBA" id="ARBA00022692"/>
    </source>
</evidence>
<dbReference type="FunFam" id="1.10.510.10:FF:000032">
    <property type="entry name" value="Serine/threonine-protein kinase PBS1"/>
    <property type="match status" value="1"/>
</dbReference>
<evidence type="ECO:0000256" key="14">
    <source>
        <dbReference type="ARBA" id="ARBA00048679"/>
    </source>
</evidence>
<evidence type="ECO:0000256" key="1">
    <source>
        <dbReference type="ARBA" id="ARBA00004162"/>
    </source>
</evidence>
<feature type="domain" description="Protein kinase" evidence="18">
    <location>
        <begin position="75"/>
        <end position="354"/>
    </location>
</feature>
<evidence type="ECO:0000256" key="16">
    <source>
        <dbReference type="RuleBase" id="RU000304"/>
    </source>
</evidence>
<keyword evidence="7" id="KW-0812">Transmembrane</keyword>
<evidence type="ECO:0000256" key="13">
    <source>
        <dbReference type="ARBA" id="ARBA00047899"/>
    </source>
</evidence>
<evidence type="ECO:0000256" key="5">
    <source>
        <dbReference type="ARBA" id="ARBA00022527"/>
    </source>
</evidence>
<feature type="compositionally biased region" description="Polar residues" evidence="17">
    <location>
        <begin position="412"/>
        <end position="426"/>
    </location>
</feature>
<keyword evidence="10 15" id="KW-0067">ATP-binding</keyword>
<sequence>MKCFPCFSAKERKRAMRREVLSLAFSRLQYRCLAQEEELDLKKLSKAERVLLAENGEQNVVKFKFRHLATATDNFSPENLLGQGGFGKVFKGTLDTGQIVAVKQLDRDGSQGDKEFSAEVLTLSILRHPNLVQLVGYCIHGNQRLLVYDYMPLGSLNTHLFGIPSDQAPLSWYLRMKIAFGSALGLEYLHDDNGARPFIYGDLKCTNILLDENYNPKLSDFGLTKIAPRDGGVAAVTKVEGTFGYFAPEYAMNCQLSVKSDVYSFGVVMLELITGRPVVDNNRPSEEQNLVAWARPMFTDQKTMEYLVDPLLKGHYPQQDLKHAVAVAMMCLQEVPTSRPMISDVVVQLTHLAIPPEETSSRLGGSSQQEKALMRGKNKILEEEPLFSSNLAQSFQQDKLLKRGKYKDLEGETSTSSNLAKSSQQEKPPMPQRYRTFAEALQWDLETVEEGQEEGEEEDETQEWPEFWRVDSVNE</sequence>
<dbReference type="GO" id="GO:0004674">
    <property type="term" value="F:protein serine/threonine kinase activity"/>
    <property type="evidence" value="ECO:0007669"/>
    <property type="project" value="UniProtKB-KW"/>
</dbReference>
<evidence type="ECO:0000256" key="3">
    <source>
        <dbReference type="ARBA" id="ARBA00012513"/>
    </source>
</evidence>
<protein>
    <recommendedName>
        <fullName evidence="3">non-specific serine/threonine protein kinase</fullName>
        <ecNumber evidence="3">2.7.11.1</ecNumber>
    </recommendedName>
</protein>
<dbReference type="Gene3D" id="3.30.200.20">
    <property type="entry name" value="Phosphorylase Kinase, domain 1"/>
    <property type="match status" value="1"/>
</dbReference>
<comment type="catalytic activity">
    <reaction evidence="13">
        <text>L-threonyl-[protein] + ATP = O-phospho-L-threonyl-[protein] + ADP + H(+)</text>
        <dbReference type="Rhea" id="RHEA:46608"/>
        <dbReference type="Rhea" id="RHEA-COMP:11060"/>
        <dbReference type="Rhea" id="RHEA-COMP:11605"/>
        <dbReference type="ChEBI" id="CHEBI:15378"/>
        <dbReference type="ChEBI" id="CHEBI:30013"/>
        <dbReference type="ChEBI" id="CHEBI:30616"/>
        <dbReference type="ChEBI" id="CHEBI:61977"/>
        <dbReference type="ChEBI" id="CHEBI:456216"/>
        <dbReference type="EC" id="2.7.11.1"/>
    </reaction>
</comment>
<dbReference type="InterPro" id="IPR008271">
    <property type="entry name" value="Ser/Thr_kinase_AS"/>
</dbReference>